<dbReference type="AlphaFoldDB" id="A0A382YCN2"/>
<dbReference type="Gene3D" id="2.60.120.620">
    <property type="entry name" value="q2cbj1_9rhob like domain"/>
    <property type="match status" value="1"/>
</dbReference>
<feature type="non-terminal residue" evidence="2">
    <location>
        <position position="116"/>
    </location>
</feature>
<protein>
    <recommendedName>
        <fullName evidence="3">Phytanoyl-CoA dioxygenase</fullName>
    </recommendedName>
</protein>
<accession>A0A382YCN2</accession>
<sequence>MELNMNAHLLSDRELLRFITHGYHLIKLKDVPEVHKEVCRQTARAFDRGNPFDRIWNAAPAMRDVFEHPITRGALASLLGPDYTMYSHRHCHLSPSGHNGGKNHQDGTERNFAGWH</sequence>
<dbReference type="EMBL" id="UINC01174562">
    <property type="protein sequence ID" value="SVD80749.1"/>
    <property type="molecule type" value="Genomic_DNA"/>
</dbReference>
<evidence type="ECO:0000313" key="2">
    <source>
        <dbReference type="EMBL" id="SVD80749.1"/>
    </source>
</evidence>
<name>A0A382YCN2_9ZZZZ</name>
<evidence type="ECO:0000256" key="1">
    <source>
        <dbReference type="SAM" id="MobiDB-lite"/>
    </source>
</evidence>
<evidence type="ECO:0008006" key="3">
    <source>
        <dbReference type="Google" id="ProtNLM"/>
    </source>
</evidence>
<reference evidence="2" key="1">
    <citation type="submission" date="2018-05" db="EMBL/GenBank/DDBJ databases">
        <authorList>
            <person name="Lanie J.A."/>
            <person name="Ng W.-L."/>
            <person name="Kazmierczak K.M."/>
            <person name="Andrzejewski T.M."/>
            <person name="Davidsen T.M."/>
            <person name="Wayne K.J."/>
            <person name="Tettelin H."/>
            <person name="Glass J.I."/>
            <person name="Rusch D."/>
            <person name="Podicherti R."/>
            <person name="Tsui H.-C.T."/>
            <person name="Winkler M.E."/>
        </authorList>
    </citation>
    <scope>NUCLEOTIDE SEQUENCE</scope>
</reference>
<gene>
    <name evidence="2" type="ORF">METZ01_LOCUS433603</name>
</gene>
<feature type="region of interest" description="Disordered" evidence="1">
    <location>
        <begin position="94"/>
        <end position="116"/>
    </location>
</feature>
<proteinExistence type="predicted"/>
<dbReference type="SUPFAM" id="SSF51197">
    <property type="entry name" value="Clavaminate synthase-like"/>
    <property type="match status" value="1"/>
</dbReference>
<organism evidence="2">
    <name type="scientific">marine metagenome</name>
    <dbReference type="NCBI Taxonomy" id="408172"/>
    <lineage>
        <taxon>unclassified sequences</taxon>
        <taxon>metagenomes</taxon>
        <taxon>ecological metagenomes</taxon>
    </lineage>
</organism>